<dbReference type="InterPro" id="IPR017972">
    <property type="entry name" value="Cyt_P450_CS"/>
</dbReference>
<evidence type="ECO:0000256" key="6">
    <source>
        <dbReference type="ARBA" id="ARBA00022824"/>
    </source>
</evidence>
<evidence type="ECO:0008006" key="17">
    <source>
        <dbReference type="Google" id="ProtNLM"/>
    </source>
</evidence>
<comment type="similarity">
    <text evidence="3 13">Belongs to the cytochrome P450 family.</text>
</comment>
<dbReference type="GO" id="GO:0005506">
    <property type="term" value="F:iron ion binding"/>
    <property type="evidence" value="ECO:0007669"/>
    <property type="project" value="InterPro"/>
</dbReference>
<evidence type="ECO:0000256" key="11">
    <source>
        <dbReference type="ARBA" id="ARBA00023136"/>
    </source>
</evidence>
<evidence type="ECO:0000256" key="3">
    <source>
        <dbReference type="ARBA" id="ARBA00010617"/>
    </source>
</evidence>
<dbReference type="GO" id="GO:0016705">
    <property type="term" value="F:oxidoreductase activity, acting on paired donors, with incorporation or reduction of molecular oxygen"/>
    <property type="evidence" value="ECO:0007669"/>
    <property type="project" value="InterPro"/>
</dbReference>
<evidence type="ECO:0000313" key="15">
    <source>
        <dbReference type="EMBL" id="WOG83575.1"/>
    </source>
</evidence>
<dbReference type="EMBL" id="CP093343">
    <property type="protein sequence ID" value="WOG83575.1"/>
    <property type="molecule type" value="Genomic_DNA"/>
</dbReference>
<keyword evidence="11 14" id="KW-0472">Membrane</keyword>
<keyword evidence="14" id="KW-0812">Transmembrane</keyword>
<feature type="transmembrane region" description="Helical" evidence="14">
    <location>
        <begin position="6"/>
        <end position="26"/>
    </location>
</feature>
<comment type="subcellular location">
    <subcellularLocation>
        <location evidence="2">Microsome membrane</location>
        <topology evidence="2">Single-pass membrane protein</topology>
    </subcellularLocation>
</comment>
<evidence type="ECO:0000256" key="5">
    <source>
        <dbReference type="ARBA" id="ARBA00022723"/>
    </source>
</evidence>
<evidence type="ECO:0000313" key="16">
    <source>
        <dbReference type="Proteomes" id="UP000077755"/>
    </source>
</evidence>
<evidence type="ECO:0000256" key="8">
    <source>
        <dbReference type="ARBA" id="ARBA00023002"/>
    </source>
</evidence>
<sequence>MTANDLVIVLVVAGASWLLIHVWRTLISKTLNQKAPPGPPGLPVLGHLHMLGKLPHRNLYNLSQKYGPIMSLRLGSVPTVILSSPAAVELFFKTHDTVFASRPSTQAGDYLLYGTKGIGFAKYGAYWRSARKLCMVELLSAEKVKSMAGMRREDVRLFVESLRKAAAAREVVDITDKTVHLIEDMTCRMLFGKSRDERFDWSAIVHDMAEDLGTFNISDYIPYLGALNLQGLTKRFKVTSEAVDKILETILDDHEKNAGNGYKENERDFVDVILALKKNSAGTHEQLARNIDRSHIKAIVLNLLFGAIDASPTAIEWTMSELIRHPRVMKLLQEEINNVAKDCDFVEESHLSKLEYLDMVIKESLRLHPVSPIIAPHESTEDIVIDGYHIPKKSRVLVNIWALGRDPRFWSENVEEFVPERFKSSNIDLLGQSFQLLPFSSGRRVCPGKHWGLLTLKLVVAQLVHSFHWELPCGMSPEELPMDEFFGLSAPRANHLLAIPRIRLS</sequence>
<dbReference type="PANTHER" id="PTHR47943">
    <property type="entry name" value="CYTOCHROME P450 93A3-LIKE"/>
    <property type="match status" value="1"/>
</dbReference>
<dbReference type="GO" id="GO:0004497">
    <property type="term" value="F:monooxygenase activity"/>
    <property type="evidence" value="ECO:0007669"/>
    <property type="project" value="UniProtKB-KW"/>
</dbReference>
<dbReference type="PANTHER" id="PTHR47943:SF9">
    <property type="entry name" value="CYTOCHROME P450"/>
    <property type="match status" value="1"/>
</dbReference>
<dbReference type="FunFam" id="1.10.630.10:FF:000011">
    <property type="entry name" value="Cytochrome P450 83B1"/>
    <property type="match status" value="1"/>
</dbReference>
<evidence type="ECO:0000256" key="4">
    <source>
        <dbReference type="ARBA" id="ARBA00022617"/>
    </source>
</evidence>
<reference evidence="15" key="1">
    <citation type="journal article" date="2016" name="Nat. Genet.">
        <title>A high-quality carrot genome assembly provides new insights into carotenoid accumulation and asterid genome evolution.</title>
        <authorList>
            <person name="Iorizzo M."/>
            <person name="Ellison S."/>
            <person name="Senalik D."/>
            <person name="Zeng P."/>
            <person name="Satapoomin P."/>
            <person name="Huang J."/>
            <person name="Bowman M."/>
            <person name="Iovene M."/>
            <person name="Sanseverino W."/>
            <person name="Cavagnaro P."/>
            <person name="Yildiz M."/>
            <person name="Macko-Podgorni A."/>
            <person name="Moranska E."/>
            <person name="Grzebelus E."/>
            <person name="Grzebelus D."/>
            <person name="Ashrafi H."/>
            <person name="Zheng Z."/>
            <person name="Cheng S."/>
            <person name="Spooner D."/>
            <person name="Van Deynze A."/>
            <person name="Simon P."/>
        </authorList>
    </citation>
    <scope>NUCLEOTIDE SEQUENCE</scope>
    <source>
        <tissue evidence="15">Leaf</tissue>
    </source>
</reference>
<dbReference type="InterPro" id="IPR001128">
    <property type="entry name" value="Cyt_P450"/>
</dbReference>
<dbReference type="AlphaFoldDB" id="A0AAF0W8Y5"/>
<dbReference type="PRINTS" id="PR00385">
    <property type="entry name" value="P450"/>
</dbReference>
<dbReference type="SUPFAM" id="SSF48264">
    <property type="entry name" value="Cytochrome P450"/>
    <property type="match status" value="1"/>
</dbReference>
<keyword evidence="8 13" id="KW-0560">Oxidoreductase</keyword>
<organism evidence="15 16">
    <name type="scientific">Daucus carota subsp. sativus</name>
    <name type="common">Carrot</name>
    <dbReference type="NCBI Taxonomy" id="79200"/>
    <lineage>
        <taxon>Eukaryota</taxon>
        <taxon>Viridiplantae</taxon>
        <taxon>Streptophyta</taxon>
        <taxon>Embryophyta</taxon>
        <taxon>Tracheophyta</taxon>
        <taxon>Spermatophyta</taxon>
        <taxon>Magnoliopsida</taxon>
        <taxon>eudicotyledons</taxon>
        <taxon>Gunneridae</taxon>
        <taxon>Pentapetalae</taxon>
        <taxon>asterids</taxon>
        <taxon>campanulids</taxon>
        <taxon>Apiales</taxon>
        <taxon>Apiaceae</taxon>
        <taxon>Apioideae</taxon>
        <taxon>Scandiceae</taxon>
        <taxon>Daucinae</taxon>
        <taxon>Daucus</taxon>
        <taxon>Daucus sect. Daucus</taxon>
    </lineage>
</organism>
<dbReference type="CDD" id="cd11072">
    <property type="entry name" value="CYP71-like"/>
    <property type="match status" value="1"/>
</dbReference>
<dbReference type="KEGG" id="dcr:108207089"/>
<keyword evidence="4 12" id="KW-0349">Heme</keyword>
<keyword evidence="16" id="KW-1185">Reference proteome</keyword>
<evidence type="ECO:0000256" key="7">
    <source>
        <dbReference type="ARBA" id="ARBA00022848"/>
    </source>
</evidence>
<keyword evidence="5 12" id="KW-0479">Metal-binding</keyword>
<dbReference type="Pfam" id="PF00067">
    <property type="entry name" value="p450"/>
    <property type="match status" value="1"/>
</dbReference>
<evidence type="ECO:0000256" key="10">
    <source>
        <dbReference type="ARBA" id="ARBA00023033"/>
    </source>
</evidence>
<evidence type="ECO:0000256" key="14">
    <source>
        <dbReference type="SAM" id="Phobius"/>
    </source>
</evidence>
<gene>
    <name evidence="15" type="ORF">DCAR_0102752</name>
</gene>
<dbReference type="Gene3D" id="1.10.630.10">
    <property type="entry name" value="Cytochrome P450"/>
    <property type="match status" value="1"/>
</dbReference>
<protein>
    <recommendedName>
        <fullName evidence="17">Cytochrome P450</fullName>
    </recommendedName>
</protein>
<evidence type="ECO:0000256" key="13">
    <source>
        <dbReference type="RuleBase" id="RU000461"/>
    </source>
</evidence>
<dbReference type="PRINTS" id="PR00463">
    <property type="entry name" value="EP450I"/>
</dbReference>
<dbReference type="Proteomes" id="UP000077755">
    <property type="component" value="Chromosome 1"/>
</dbReference>
<accession>A0AAF0W8Y5</accession>
<comment type="cofactor">
    <cofactor evidence="1 12">
        <name>heme</name>
        <dbReference type="ChEBI" id="CHEBI:30413"/>
    </cofactor>
</comment>
<keyword evidence="7" id="KW-0492">Microsome</keyword>
<evidence type="ECO:0000256" key="12">
    <source>
        <dbReference type="PIRSR" id="PIRSR602401-1"/>
    </source>
</evidence>
<name>A0AAF0W8Y5_DAUCS</name>
<evidence type="ECO:0000256" key="9">
    <source>
        <dbReference type="ARBA" id="ARBA00023004"/>
    </source>
</evidence>
<keyword evidence="10 13" id="KW-0503">Monooxygenase</keyword>
<dbReference type="InterPro" id="IPR036396">
    <property type="entry name" value="Cyt_P450_sf"/>
</dbReference>
<dbReference type="PROSITE" id="PS00086">
    <property type="entry name" value="CYTOCHROME_P450"/>
    <property type="match status" value="1"/>
</dbReference>
<keyword evidence="14" id="KW-1133">Transmembrane helix</keyword>
<keyword evidence="6" id="KW-0256">Endoplasmic reticulum</keyword>
<dbReference type="GO" id="GO:0020037">
    <property type="term" value="F:heme binding"/>
    <property type="evidence" value="ECO:0007669"/>
    <property type="project" value="InterPro"/>
</dbReference>
<feature type="binding site" description="axial binding residue" evidence="12">
    <location>
        <position position="446"/>
    </location>
    <ligand>
        <name>heme</name>
        <dbReference type="ChEBI" id="CHEBI:30413"/>
    </ligand>
    <ligandPart>
        <name>Fe</name>
        <dbReference type="ChEBI" id="CHEBI:18248"/>
    </ligandPart>
</feature>
<evidence type="ECO:0000256" key="1">
    <source>
        <dbReference type="ARBA" id="ARBA00001971"/>
    </source>
</evidence>
<evidence type="ECO:0000256" key="2">
    <source>
        <dbReference type="ARBA" id="ARBA00004111"/>
    </source>
</evidence>
<proteinExistence type="inferred from homology"/>
<dbReference type="InterPro" id="IPR002401">
    <property type="entry name" value="Cyt_P450_E_grp-I"/>
</dbReference>
<keyword evidence="9 12" id="KW-0408">Iron</keyword>
<reference evidence="15" key="2">
    <citation type="submission" date="2022-03" db="EMBL/GenBank/DDBJ databases">
        <title>Draft title - Genomic analysis of global carrot germplasm unveils the trajectory of domestication and the origin of high carotenoid orange carrot.</title>
        <authorList>
            <person name="Iorizzo M."/>
            <person name="Ellison S."/>
            <person name="Senalik D."/>
            <person name="Macko-Podgorni A."/>
            <person name="Grzebelus D."/>
            <person name="Bostan H."/>
            <person name="Rolling W."/>
            <person name="Curaba J."/>
            <person name="Simon P."/>
        </authorList>
    </citation>
    <scope>NUCLEOTIDE SEQUENCE</scope>
    <source>
        <tissue evidence="15">Leaf</tissue>
    </source>
</reference>